<keyword evidence="3" id="KW-1185">Reference proteome</keyword>
<organism evidence="2 3">
    <name type="scientific">Dreissena polymorpha</name>
    <name type="common">Zebra mussel</name>
    <name type="synonym">Mytilus polymorpha</name>
    <dbReference type="NCBI Taxonomy" id="45954"/>
    <lineage>
        <taxon>Eukaryota</taxon>
        <taxon>Metazoa</taxon>
        <taxon>Spiralia</taxon>
        <taxon>Lophotrochozoa</taxon>
        <taxon>Mollusca</taxon>
        <taxon>Bivalvia</taxon>
        <taxon>Autobranchia</taxon>
        <taxon>Heteroconchia</taxon>
        <taxon>Euheterodonta</taxon>
        <taxon>Imparidentia</taxon>
        <taxon>Neoheterodontei</taxon>
        <taxon>Myida</taxon>
        <taxon>Dreissenoidea</taxon>
        <taxon>Dreissenidae</taxon>
        <taxon>Dreissena</taxon>
    </lineage>
</organism>
<dbReference type="Proteomes" id="UP000828390">
    <property type="component" value="Unassembled WGS sequence"/>
</dbReference>
<reference evidence="2" key="2">
    <citation type="submission" date="2020-11" db="EMBL/GenBank/DDBJ databases">
        <authorList>
            <person name="McCartney M.A."/>
            <person name="Auch B."/>
            <person name="Kono T."/>
            <person name="Mallez S."/>
            <person name="Becker A."/>
            <person name="Gohl D.M."/>
            <person name="Silverstein K.A.T."/>
            <person name="Koren S."/>
            <person name="Bechman K.B."/>
            <person name="Herman A."/>
            <person name="Abrahante J.E."/>
            <person name="Garbe J."/>
        </authorList>
    </citation>
    <scope>NUCLEOTIDE SEQUENCE</scope>
    <source>
        <strain evidence="2">Duluth1</strain>
        <tissue evidence="2">Whole animal</tissue>
    </source>
</reference>
<sequence>MFCRTVAKARKHRKEQRQTGGGGAVPGLTAVQEKVLSCVPDIILNGLEGNDTGPIETSENERNSATVSSPVQDEAELLNVQRQLLGEYTRSNELNVQRNEFLDKISTKPTHDEKRASSINGCTAFVIGLL</sequence>
<reference evidence="2" key="1">
    <citation type="journal article" date="2019" name="bioRxiv">
        <title>The Genome of the Zebra Mussel, Dreissena polymorpha: A Resource for Invasive Species Research.</title>
        <authorList>
            <person name="McCartney M.A."/>
            <person name="Auch B."/>
            <person name="Kono T."/>
            <person name="Mallez S."/>
            <person name="Zhang Y."/>
            <person name="Obille A."/>
            <person name="Becker A."/>
            <person name="Abrahante J.E."/>
            <person name="Garbe J."/>
            <person name="Badalamenti J.P."/>
            <person name="Herman A."/>
            <person name="Mangelson H."/>
            <person name="Liachko I."/>
            <person name="Sullivan S."/>
            <person name="Sone E.D."/>
            <person name="Koren S."/>
            <person name="Silverstein K.A.T."/>
            <person name="Beckman K.B."/>
            <person name="Gohl D.M."/>
        </authorList>
    </citation>
    <scope>NUCLEOTIDE SEQUENCE</scope>
    <source>
        <strain evidence="2">Duluth1</strain>
        <tissue evidence="2">Whole animal</tissue>
    </source>
</reference>
<accession>A0A9D4JVE0</accession>
<dbReference type="EMBL" id="JAIWYP010000005">
    <property type="protein sequence ID" value="KAH3826160.1"/>
    <property type="molecule type" value="Genomic_DNA"/>
</dbReference>
<feature type="region of interest" description="Disordered" evidence="1">
    <location>
        <begin position="1"/>
        <end position="26"/>
    </location>
</feature>
<evidence type="ECO:0000256" key="1">
    <source>
        <dbReference type="SAM" id="MobiDB-lite"/>
    </source>
</evidence>
<evidence type="ECO:0000313" key="3">
    <source>
        <dbReference type="Proteomes" id="UP000828390"/>
    </source>
</evidence>
<dbReference type="AlphaFoldDB" id="A0A9D4JVE0"/>
<feature type="region of interest" description="Disordered" evidence="1">
    <location>
        <begin position="46"/>
        <end position="72"/>
    </location>
</feature>
<comment type="caution">
    <text evidence="2">The sequence shown here is derived from an EMBL/GenBank/DDBJ whole genome shotgun (WGS) entry which is preliminary data.</text>
</comment>
<gene>
    <name evidence="2" type="ORF">DPMN_128056</name>
</gene>
<evidence type="ECO:0000313" key="2">
    <source>
        <dbReference type="EMBL" id="KAH3826160.1"/>
    </source>
</evidence>
<proteinExistence type="predicted"/>
<protein>
    <submittedName>
        <fullName evidence="2">Uncharacterized protein</fullName>
    </submittedName>
</protein>
<feature type="non-terminal residue" evidence="2">
    <location>
        <position position="1"/>
    </location>
</feature>
<name>A0A9D4JVE0_DREPO</name>